<evidence type="ECO:0000256" key="2">
    <source>
        <dbReference type="ARBA" id="ARBA00022679"/>
    </source>
</evidence>
<dbReference type="GO" id="GO:0005737">
    <property type="term" value="C:cytoplasm"/>
    <property type="evidence" value="ECO:0007669"/>
    <property type="project" value="UniProtKB-ARBA"/>
</dbReference>
<keyword evidence="2 5" id="KW-0808">Transferase</keyword>
<dbReference type="EMBL" id="JRVC01000009">
    <property type="protein sequence ID" value="KHS46617.1"/>
    <property type="molecule type" value="Genomic_DNA"/>
</dbReference>
<dbReference type="SUPFAM" id="SSF47616">
    <property type="entry name" value="GST C-terminal domain-like"/>
    <property type="match status" value="1"/>
</dbReference>
<dbReference type="CDD" id="cd03046">
    <property type="entry name" value="GST_N_GTT1_like"/>
    <property type="match status" value="1"/>
</dbReference>
<dbReference type="Gene3D" id="3.40.30.10">
    <property type="entry name" value="Glutaredoxin"/>
    <property type="match status" value="1"/>
</dbReference>
<dbReference type="PROSITE" id="PS50404">
    <property type="entry name" value="GST_NTER"/>
    <property type="match status" value="1"/>
</dbReference>
<dbReference type="GO" id="GO:0004601">
    <property type="term" value="F:peroxidase activity"/>
    <property type="evidence" value="ECO:0007669"/>
    <property type="project" value="UniProtKB-ARBA"/>
</dbReference>
<keyword evidence="6" id="KW-1185">Reference proteome</keyword>
<feature type="domain" description="GST N-terminal" evidence="4">
    <location>
        <begin position="1"/>
        <end position="82"/>
    </location>
</feature>
<reference evidence="5 6" key="1">
    <citation type="submission" date="2014-10" db="EMBL/GenBank/DDBJ databases">
        <title>Draft genome sequence of Novosphingobium subterraneum DSM 12447.</title>
        <authorList>
            <person name="Gan H.M."/>
            <person name="Gan H.Y."/>
            <person name="Savka M.A."/>
        </authorList>
    </citation>
    <scope>NUCLEOTIDE SEQUENCE [LARGE SCALE GENOMIC DNA]</scope>
    <source>
        <strain evidence="5 6">DSM 12447</strain>
    </source>
</reference>
<dbReference type="Pfam" id="PF14497">
    <property type="entry name" value="GST_C_3"/>
    <property type="match status" value="1"/>
</dbReference>
<dbReference type="STRING" id="48936.NJ75_02211"/>
<accession>A0A0B8ZJY5</accession>
<comment type="caution">
    <text evidence="5">The sequence shown here is derived from an EMBL/GenBank/DDBJ whole genome shotgun (WGS) entry which is preliminary data.</text>
</comment>
<dbReference type="FunFam" id="3.40.30.10:FF:000156">
    <property type="entry name" value="Glutathione S-transferase 1"/>
    <property type="match status" value="1"/>
</dbReference>
<dbReference type="GO" id="GO:0004364">
    <property type="term" value="F:glutathione transferase activity"/>
    <property type="evidence" value="ECO:0007669"/>
    <property type="project" value="UniProtKB-EC"/>
</dbReference>
<dbReference type="SFLD" id="SFLDG01150">
    <property type="entry name" value="Main.1:_Beta-like"/>
    <property type="match status" value="1"/>
</dbReference>
<dbReference type="PANTHER" id="PTHR44051:SF9">
    <property type="entry name" value="GLUTATHIONE S-TRANSFERASE 1"/>
    <property type="match status" value="1"/>
</dbReference>
<dbReference type="PANTHER" id="PTHR44051">
    <property type="entry name" value="GLUTATHIONE S-TRANSFERASE-RELATED"/>
    <property type="match status" value="1"/>
</dbReference>
<dbReference type="Proteomes" id="UP000031338">
    <property type="component" value="Unassembled WGS sequence"/>
</dbReference>
<dbReference type="PATRIC" id="fig|48936.3.peg.2220"/>
<dbReference type="RefSeq" id="WP_039334321.1">
    <property type="nucleotide sequence ID" value="NZ_JRVC01000009.1"/>
</dbReference>
<proteinExistence type="predicted"/>
<sequence length="208" mass="23060">MGIIVHHLNNSRSQRVLWLLEELGVDYEIRHYQRDAVTNLAPPELKAVHPLGKSPLLEIDGRVIEESGAIVQVLCERYGKGTWLPAEGSDDALRHLELMHFAEGSAMTPVLLQLYTSRLGEAAAPLKPRIDEQLAAHFGYMEQILRPSGHFIGDDWTGADVMMSFPAEIAVMQGAGVHFPKLAAFVAAIHARPAWQRAREKGGDYFGM</sequence>
<gene>
    <name evidence="5" type="ORF">NJ75_02211</name>
</gene>
<dbReference type="SUPFAM" id="SSF52833">
    <property type="entry name" value="Thioredoxin-like"/>
    <property type="match status" value="1"/>
</dbReference>
<organism evidence="5 6">
    <name type="scientific">Novosphingobium subterraneum</name>
    <dbReference type="NCBI Taxonomy" id="48936"/>
    <lineage>
        <taxon>Bacteria</taxon>
        <taxon>Pseudomonadati</taxon>
        <taxon>Pseudomonadota</taxon>
        <taxon>Alphaproteobacteria</taxon>
        <taxon>Sphingomonadales</taxon>
        <taxon>Sphingomonadaceae</taxon>
        <taxon>Novosphingobium</taxon>
    </lineage>
</organism>
<dbReference type="AlphaFoldDB" id="A0A0B8ZJY5"/>
<comment type="catalytic activity">
    <reaction evidence="3">
        <text>RX + glutathione = an S-substituted glutathione + a halide anion + H(+)</text>
        <dbReference type="Rhea" id="RHEA:16437"/>
        <dbReference type="ChEBI" id="CHEBI:15378"/>
        <dbReference type="ChEBI" id="CHEBI:16042"/>
        <dbReference type="ChEBI" id="CHEBI:17792"/>
        <dbReference type="ChEBI" id="CHEBI:57925"/>
        <dbReference type="ChEBI" id="CHEBI:90779"/>
        <dbReference type="EC" id="2.5.1.18"/>
    </reaction>
</comment>
<name>A0A0B8ZJY5_9SPHN</name>
<evidence type="ECO:0000256" key="1">
    <source>
        <dbReference type="ARBA" id="ARBA00012452"/>
    </source>
</evidence>
<evidence type="ECO:0000256" key="3">
    <source>
        <dbReference type="ARBA" id="ARBA00047960"/>
    </source>
</evidence>
<dbReference type="Gene3D" id="1.20.1050.10">
    <property type="match status" value="1"/>
</dbReference>
<dbReference type="InterPro" id="IPR040079">
    <property type="entry name" value="Glutathione_S-Trfase"/>
</dbReference>
<dbReference type="InterPro" id="IPR036282">
    <property type="entry name" value="Glutathione-S-Trfase_C_sf"/>
</dbReference>
<dbReference type="InterPro" id="IPR036249">
    <property type="entry name" value="Thioredoxin-like_sf"/>
</dbReference>
<evidence type="ECO:0000313" key="5">
    <source>
        <dbReference type="EMBL" id="KHS46617.1"/>
    </source>
</evidence>
<protein>
    <recommendedName>
        <fullName evidence="1">glutathione transferase</fullName>
        <ecNumber evidence="1">2.5.1.18</ecNumber>
    </recommendedName>
</protein>
<dbReference type="EC" id="2.5.1.18" evidence="1"/>
<evidence type="ECO:0000313" key="6">
    <source>
        <dbReference type="Proteomes" id="UP000031338"/>
    </source>
</evidence>
<dbReference type="InterPro" id="IPR004046">
    <property type="entry name" value="GST_C"/>
</dbReference>
<evidence type="ECO:0000259" key="4">
    <source>
        <dbReference type="PROSITE" id="PS50404"/>
    </source>
</evidence>
<dbReference type="InterPro" id="IPR004045">
    <property type="entry name" value="Glutathione_S-Trfase_N"/>
</dbReference>
<dbReference type="SFLD" id="SFLDS00019">
    <property type="entry name" value="Glutathione_Transferase_(cytos"/>
    <property type="match status" value="1"/>
</dbReference>
<dbReference type="SFLD" id="SFLDG00358">
    <property type="entry name" value="Main_(cytGST)"/>
    <property type="match status" value="1"/>
</dbReference>
<dbReference type="Pfam" id="PF02798">
    <property type="entry name" value="GST_N"/>
    <property type="match status" value="1"/>
</dbReference>